<dbReference type="InterPro" id="IPR032689">
    <property type="entry name" value="TraG-D_C"/>
</dbReference>
<feature type="domain" description="TraD/TraG TraM recognition site" evidence="1">
    <location>
        <begin position="2"/>
        <end position="34"/>
    </location>
</feature>
<dbReference type="Pfam" id="PF12696">
    <property type="entry name" value="TraG-D_C"/>
    <property type="match status" value="1"/>
</dbReference>
<evidence type="ECO:0000313" key="2">
    <source>
        <dbReference type="EMBL" id="EGH19405.1"/>
    </source>
</evidence>
<sequence length="35" mass="3846">MTRGAGLRFFLIFQGKDQVRAIYGETAGNAIMKAI</sequence>
<protein>
    <submittedName>
        <fullName evidence="2">Conjugal transfer protein</fullName>
    </submittedName>
</protein>
<evidence type="ECO:0000313" key="3">
    <source>
        <dbReference type="Proteomes" id="UP000005466"/>
    </source>
</evidence>
<evidence type="ECO:0000259" key="1">
    <source>
        <dbReference type="Pfam" id="PF12696"/>
    </source>
</evidence>
<dbReference type="EMBL" id="ADWY01004028">
    <property type="protein sequence ID" value="EGH19405.1"/>
    <property type="molecule type" value="Genomic_DNA"/>
</dbReference>
<proteinExistence type="predicted"/>
<organism evidence="2 3">
    <name type="scientific">Pseudomonas savastanoi pv. glycinea str. race 4</name>
    <dbReference type="NCBI Taxonomy" id="875330"/>
    <lineage>
        <taxon>Bacteria</taxon>
        <taxon>Pseudomonadati</taxon>
        <taxon>Pseudomonadota</taxon>
        <taxon>Gammaproteobacteria</taxon>
        <taxon>Pseudomonadales</taxon>
        <taxon>Pseudomonadaceae</taxon>
        <taxon>Pseudomonas</taxon>
    </lineage>
</organism>
<accession>F3CJG3</accession>
<gene>
    <name evidence="2" type="ORF">Pgy4_41189</name>
</gene>
<reference evidence="2 3" key="1">
    <citation type="journal article" date="2011" name="PLoS Pathog.">
        <title>Dynamic evolution of pathogenicity revealed by sequencing and comparative genomics of 19 Pseudomonas syringae isolates.</title>
        <authorList>
            <person name="Baltrus D.A."/>
            <person name="Nishimura M.T."/>
            <person name="Romanchuk A."/>
            <person name="Chang J.H."/>
            <person name="Mukhtar M.S."/>
            <person name="Cherkis K."/>
            <person name="Roach J."/>
            <person name="Grant S.R."/>
            <person name="Jones C.D."/>
            <person name="Dangl J.L."/>
        </authorList>
    </citation>
    <scope>NUCLEOTIDE SEQUENCE [LARGE SCALE GENOMIC DNA]</scope>
    <source>
        <strain evidence="3">race 4</strain>
    </source>
</reference>
<dbReference type="Proteomes" id="UP000005466">
    <property type="component" value="Unassembled WGS sequence"/>
</dbReference>
<feature type="non-terminal residue" evidence="2">
    <location>
        <position position="35"/>
    </location>
</feature>
<name>F3CJG3_PSESG</name>
<dbReference type="AlphaFoldDB" id="F3CJG3"/>
<comment type="caution">
    <text evidence="2">The sequence shown here is derived from an EMBL/GenBank/DDBJ whole genome shotgun (WGS) entry which is preliminary data.</text>
</comment>